<proteinExistence type="predicted"/>
<evidence type="ECO:0000313" key="4">
    <source>
        <dbReference type="Proteomes" id="UP000256873"/>
    </source>
</evidence>
<name>A0A3E0L7E0_9CHRO</name>
<dbReference type="EMBL" id="QQWC01000002">
    <property type="protein sequence ID" value="REJ43334.1"/>
    <property type="molecule type" value="Genomic_DNA"/>
</dbReference>
<keyword evidence="2" id="KW-1133">Transmembrane helix</keyword>
<dbReference type="AlphaFoldDB" id="A0A3E0L7E0"/>
<keyword evidence="2" id="KW-0472">Membrane</keyword>
<protein>
    <submittedName>
        <fullName evidence="3">Uncharacterized protein</fullName>
    </submittedName>
</protein>
<comment type="caution">
    <text evidence="3">The sequence shown here is derived from an EMBL/GenBank/DDBJ whole genome shotgun (WGS) entry which is preliminary data.</text>
</comment>
<reference evidence="3 4" key="1">
    <citation type="submission" date="2017-10" db="EMBL/GenBank/DDBJ databases">
        <title>A large-scale comparative metagenomic study reveals the eutrophication-driven functional interactions in six Microcystis-epibionts communities.</title>
        <authorList>
            <person name="Li Q."/>
            <person name="Lin F."/>
        </authorList>
    </citation>
    <scope>NUCLEOTIDE SEQUENCE [LARGE SCALE GENOMIC DNA]</scope>
    <source>
        <strain evidence="3">TF09</strain>
    </source>
</reference>
<evidence type="ECO:0000256" key="1">
    <source>
        <dbReference type="SAM" id="MobiDB-lite"/>
    </source>
</evidence>
<dbReference type="Proteomes" id="UP000256873">
    <property type="component" value="Unassembled WGS sequence"/>
</dbReference>
<feature type="region of interest" description="Disordered" evidence="1">
    <location>
        <begin position="48"/>
        <end position="69"/>
    </location>
</feature>
<sequence length="154" mass="16945">MSNNNSNSGCSGWLGIIYLLALIAWFPIGWIILAILIVIGAISNNSSSRNSSNSQSSPSTSSSLANKNVVPIPDDLNNILIDISQGEIRDMISQEPFRPGEKVYLCSVHRLAYHEDSWQYNNCQCSSCGHGNSTKAYTVPSPIDLRQIKWEDRG</sequence>
<gene>
    <name evidence="3" type="ORF">DWQ54_10945</name>
</gene>
<organism evidence="3 4">
    <name type="scientific">Microcystis flos-aquae TF09</name>
    <dbReference type="NCBI Taxonomy" id="2060473"/>
    <lineage>
        <taxon>Bacteria</taxon>
        <taxon>Bacillati</taxon>
        <taxon>Cyanobacteriota</taxon>
        <taxon>Cyanophyceae</taxon>
        <taxon>Oscillatoriophycideae</taxon>
        <taxon>Chroococcales</taxon>
        <taxon>Microcystaceae</taxon>
        <taxon>Microcystis</taxon>
    </lineage>
</organism>
<keyword evidence="2" id="KW-0812">Transmembrane</keyword>
<accession>A0A3E0L7E0</accession>
<feature type="transmembrane region" description="Helical" evidence="2">
    <location>
        <begin position="12"/>
        <end position="42"/>
    </location>
</feature>
<evidence type="ECO:0000313" key="3">
    <source>
        <dbReference type="EMBL" id="REJ43334.1"/>
    </source>
</evidence>
<evidence type="ECO:0000256" key="2">
    <source>
        <dbReference type="SAM" id="Phobius"/>
    </source>
</evidence>